<keyword evidence="4" id="KW-0812">Transmembrane</keyword>
<sequence length="194" mass="20073">MPRRFSSFGRPFARILAASGMVAAVSVGFGAPASAHDVVVKSTPEANSTVDHLPEKIVLNFSGEPQEGFNTIALSHDGEVLFRDEPTADGRELSVDVPADVQEKKDGGEYTVGYQITSSDGHSTRGSLKFNLASADGGEGNGSGGSQSEGGSEEGAQGEQSLSVPSWLLPLGGIVVVVGALAIAIARFRDLKDD</sequence>
<dbReference type="SUPFAM" id="SSF81296">
    <property type="entry name" value="E set domains"/>
    <property type="match status" value="1"/>
</dbReference>
<feature type="chain" id="PRO_5040891463" evidence="5">
    <location>
        <begin position="36"/>
        <end position="194"/>
    </location>
</feature>
<dbReference type="GO" id="GO:0005507">
    <property type="term" value="F:copper ion binding"/>
    <property type="evidence" value="ECO:0007669"/>
    <property type="project" value="InterPro"/>
</dbReference>
<dbReference type="InterPro" id="IPR014756">
    <property type="entry name" value="Ig_E-set"/>
</dbReference>
<feature type="compositionally biased region" description="Polar residues" evidence="3">
    <location>
        <begin position="114"/>
        <end position="126"/>
    </location>
</feature>
<dbReference type="Gene3D" id="2.60.40.1220">
    <property type="match status" value="1"/>
</dbReference>
<evidence type="ECO:0000256" key="5">
    <source>
        <dbReference type="SAM" id="SignalP"/>
    </source>
</evidence>
<evidence type="ECO:0000256" key="4">
    <source>
        <dbReference type="SAM" id="Phobius"/>
    </source>
</evidence>
<dbReference type="InterPro" id="IPR007348">
    <property type="entry name" value="CopC_dom"/>
</dbReference>
<accession>A0A9X3LJG7</accession>
<evidence type="ECO:0000256" key="1">
    <source>
        <dbReference type="ARBA" id="ARBA00022729"/>
    </source>
</evidence>
<evidence type="ECO:0000313" key="7">
    <source>
        <dbReference type="EMBL" id="MCZ9289151.1"/>
    </source>
</evidence>
<keyword evidence="1 5" id="KW-0732">Signal</keyword>
<keyword evidence="8" id="KW-1185">Reference proteome</keyword>
<feature type="signal peptide" evidence="5">
    <location>
        <begin position="1"/>
        <end position="35"/>
    </location>
</feature>
<keyword evidence="2" id="KW-0186">Copper</keyword>
<dbReference type="EMBL" id="JAKMUT010000002">
    <property type="protein sequence ID" value="MCZ9289151.1"/>
    <property type="molecule type" value="Genomic_DNA"/>
</dbReference>
<protein>
    <submittedName>
        <fullName evidence="7">Copper resistance protein CopC</fullName>
    </submittedName>
</protein>
<keyword evidence="4" id="KW-0472">Membrane</keyword>
<dbReference type="Pfam" id="PF04234">
    <property type="entry name" value="CopC"/>
    <property type="match status" value="1"/>
</dbReference>
<proteinExistence type="predicted"/>
<dbReference type="GO" id="GO:0046688">
    <property type="term" value="P:response to copper ion"/>
    <property type="evidence" value="ECO:0007669"/>
    <property type="project" value="InterPro"/>
</dbReference>
<feature type="region of interest" description="Disordered" evidence="3">
    <location>
        <begin position="87"/>
        <end position="159"/>
    </location>
</feature>
<feature type="transmembrane region" description="Helical" evidence="4">
    <location>
        <begin position="167"/>
        <end position="188"/>
    </location>
</feature>
<dbReference type="GO" id="GO:0042597">
    <property type="term" value="C:periplasmic space"/>
    <property type="evidence" value="ECO:0007669"/>
    <property type="project" value="InterPro"/>
</dbReference>
<organism evidence="7 8">
    <name type="scientific">Corynebacterium evansiae</name>
    <dbReference type="NCBI Taxonomy" id="2913499"/>
    <lineage>
        <taxon>Bacteria</taxon>
        <taxon>Bacillati</taxon>
        <taxon>Actinomycetota</taxon>
        <taxon>Actinomycetes</taxon>
        <taxon>Mycobacteriales</taxon>
        <taxon>Corynebacteriaceae</taxon>
        <taxon>Corynebacterium</taxon>
    </lineage>
</organism>
<gene>
    <name evidence="7" type="ORF">L8V00_02840</name>
</gene>
<evidence type="ECO:0000256" key="3">
    <source>
        <dbReference type="SAM" id="MobiDB-lite"/>
    </source>
</evidence>
<comment type="caution">
    <text evidence="7">The sequence shown here is derived from an EMBL/GenBank/DDBJ whole genome shotgun (WGS) entry which is preliminary data.</text>
</comment>
<dbReference type="AlphaFoldDB" id="A0A9X3LJG7"/>
<dbReference type="InterPro" id="IPR014755">
    <property type="entry name" value="Cu-Rt/internalin_Ig-like"/>
</dbReference>
<evidence type="ECO:0000256" key="2">
    <source>
        <dbReference type="ARBA" id="ARBA00023008"/>
    </source>
</evidence>
<feature type="domain" description="CopC" evidence="6">
    <location>
        <begin position="36"/>
        <end position="131"/>
    </location>
</feature>
<evidence type="ECO:0000313" key="8">
    <source>
        <dbReference type="Proteomes" id="UP001146469"/>
    </source>
</evidence>
<reference evidence="7" key="1">
    <citation type="submission" date="2022-02" db="EMBL/GenBank/DDBJ databases">
        <title>Corynebacterium sp. from urogenital microbiome.</title>
        <authorList>
            <person name="Cappelli E.A."/>
            <person name="Ribeiro T.G."/>
            <person name="Peixe L."/>
        </authorList>
    </citation>
    <scope>NUCLEOTIDE SEQUENCE</scope>
    <source>
        <strain evidence="7">C8Ua_174</strain>
    </source>
</reference>
<dbReference type="RefSeq" id="WP_192816639.1">
    <property type="nucleotide sequence ID" value="NZ_JAKMUT010000002.1"/>
</dbReference>
<keyword evidence="4" id="KW-1133">Transmembrane helix</keyword>
<feature type="compositionally biased region" description="Gly residues" evidence="3">
    <location>
        <begin position="137"/>
        <end position="148"/>
    </location>
</feature>
<evidence type="ECO:0000259" key="6">
    <source>
        <dbReference type="Pfam" id="PF04234"/>
    </source>
</evidence>
<dbReference type="Proteomes" id="UP001146469">
    <property type="component" value="Unassembled WGS sequence"/>
</dbReference>
<name>A0A9X3LJG7_9CORY</name>